<keyword evidence="3" id="KW-0539">Nucleus</keyword>
<feature type="compositionally biased region" description="Basic residues" evidence="4">
    <location>
        <begin position="1"/>
        <end position="11"/>
    </location>
</feature>
<feature type="region of interest" description="Disordered" evidence="4">
    <location>
        <begin position="1"/>
        <end position="137"/>
    </location>
</feature>
<feature type="compositionally biased region" description="Acidic residues" evidence="4">
    <location>
        <begin position="101"/>
        <end position="122"/>
    </location>
</feature>
<evidence type="ECO:0000256" key="3">
    <source>
        <dbReference type="ARBA" id="ARBA00023242"/>
    </source>
</evidence>
<dbReference type="Proteomes" id="UP001342314">
    <property type="component" value="Unassembled WGS sequence"/>
</dbReference>
<dbReference type="PANTHER" id="PTHR12687">
    <property type="entry name" value="NUCLEOLAR COMPLEX 2 AND RAD4-RELATED"/>
    <property type="match status" value="1"/>
</dbReference>
<dbReference type="AlphaFoldDB" id="A0AAV5GKA4"/>
<dbReference type="Pfam" id="PF03715">
    <property type="entry name" value="Noc2"/>
    <property type="match status" value="1"/>
</dbReference>
<accession>A0AAV5GKA4</accession>
<organism evidence="5 6">
    <name type="scientific">Rhodotorula paludigena</name>
    <dbReference type="NCBI Taxonomy" id="86838"/>
    <lineage>
        <taxon>Eukaryota</taxon>
        <taxon>Fungi</taxon>
        <taxon>Dikarya</taxon>
        <taxon>Basidiomycota</taxon>
        <taxon>Pucciniomycotina</taxon>
        <taxon>Microbotryomycetes</taxon>
        <taxon>Sporidiobolales</taxon>
        <taxon>Sporidiobolaceae</taxon>
        <taxon>Rhodotorula</taxon>
    </lineage>
</organism>
<dbReference type="GO" id="GO:0030691">
    <property type="term" value="C:Noc2p-Noc3p complex"/>
    <property type="evidence" value="ECO:0007669"/>
    <property type="project" value="TreeGrafter"/>
</dbReference>
<dbReference type="PANTHER" id="PTHR12687:SF4">
    <property type="entry name" value="NUCLEOLAR COMPLEX PROTEIN 2 HOMOLOG"/>
    <property type="match status" value="1"/>
</dbReference>
<dbReference type="GO" id="GO:0005730">
    <property type="term" value="C:nucleolus"/>
    <property type="evidence" value="ECO:0007669"/>
    <property type="project" value="TreeGrafter"/>
</dbReference>
<feature type="region of interest" description="Disordered" evidence="4">
    <location>
        <begin position="162"/>
        <end position="213"/>
    </location>
</feature>
<sequence length="731" mass="81394">MAKGISKRKQTRNFMKSGALSGQIEARHKRKAFEQKKKGRDARRNKGVLPKHQQHDDADSADEFEEARRKKREDQEDDEEGDEDDGEMGVDAVLGAQGLESGDEDGEGEAEDDNSDLEDDDLSNLSDAESSASAGQHMADIAALAKNDPDFFKYLQENDPELLDFAETGAGADASGAEDDDDEDDEMDGMSDDEDEAPKKGKKGKGKEKARAPTAKDNLLTKEMLRTWQKTILETRSPRSLRKLLIAFRSAARSGGDDEDDEVEGERYKILDSKVFEKVIVTTLKYTPVVLQSYVPYKEVNGKYKLSTNSKQYGITQRLLKSYFVSLQALLSSVSSTSGIPSLAVSESAKLVPWVVGNRKVARGWVKLLLGLYDSASDEVRVQAFLALRKLAVAADHSLRESVLKGAYAALLGSSRQTSLYTLPAITLMKNSASELFLLPGKQEGELSYQLAFSFIRSLAILLRKGVKDANKEAFKSVYNWQFVHAVDFWSLVLSASCDKQRVAEQGESPLQQLLYPLIQVALGAIRLVPTSRYYPLRFHLVRALLRIVQRTGTYVPLATPLFEILDSPELTKRSKPSTLKPLDWDYYLKCPTAYQRTRVYADALVEELVFLLTEYYGALATSIAFPELVLPAVVALRRHAKKLSGAGAGASKLAGQVKQLVDKLESNAQWVEQRREQVEFAPNKRDKVDRFLAHEDVAKTPMGTHVKLQRKLREAKKATMERAMHAGEDI</sequence>
<dbReference type="EMBL" id="BQKY01000013">
    <property type="protein sequence ID" value="GJN93076.1"/>
    <property type="molecule type" value="Genomic_DNA"/>
</dbReference>
<dbReference type="GO" id="GO:0042273">
    <property type="term" value="P:ribosomal large subunit biogenesis"/>
    <property type="evidence" value="ECO:0007669"/>
    <property type="project" value="TreeGrafter"/>
</dbReference>
<comment type="caution">
    <text evidence="5">The sequence shown here is derived from an EMBL/GenBank/DDBJ whole genome shotgun (WGS) entry which is preliminary data.</text>
</comment>
<feature type="compositionally biased region" description="Acidic residues" evidence="4">
    <location>
        <begin position="176"/>
        <end position="196"/>
    </location>
</feature>
<comment type="similarity">
    <text evidence="2">Belongs to the NOC2 family.</text>
</comment>
<evidence type="ECO:0000256" key="2">
    <source>
        <dbReference type="ARBA" id="ARBA00005907"/>
    </source>
</evidence>
<comment type="subcellular location">
    <subcellularLocation>
        <location evidence="1">Nucleus</location>
    </subcellularLocation>
</comment>
<feature type="compositionally biased region" description="Acidic residues" evidence="4">
    <location>
        <begin position="75"/>
        <end position="88"/>
    </location>
</feature>
<evidence type="ECO:0000256" key="4">
    <source>
        <dbReference type="SAM" id="MobiDB-lite"/>
    </source>
</evidence>
<feature type="compositionally biased region" description="Basic residues" evidence="4">
    <location>
        <begin position="27"/>
        <end position="46"/>
    </location>
</feature>
<evidence type="ECO:0000313" key="5">
    <source>
        <dbReference type="EMBL" id="GJN93076.1"/>
    </source>
</evidence>
<gene>
    <name evidence="5" type="ORF">Rhopal_006121-T1</name>
</gene>
<dbReference type="GO" id="GO:0030690">
    <property type="term" value="C:Noc1p-Noc2p complex"/>
    <property type="evidence" value="ECO:0007669"/>
    <property type="project" value="TreeGrafter"/>
</dbReference>
<feature type="compositionally biased region" description="Low complexity" evidence="4">
    <location>
        <begin position="123"/>
        <end position="134"/>
    </location>
</feature>
<name>A0AAV5GKA4_9BASI</name>
<dbReference type="GO" id="GO:0005654">
    <property type="term" value="C:nucleoplasm"/>
    <property type="evidence" value="ECO:0007669"/>
    <property type="project" value="TreeGrafter"/>
</dbReference>
<proteinExistence type="inferred from homology"/>
<dbReference type="InterPro" id="IPR005343">
    <property type="entry name" value="Noc2"/>
</dbReference>
<keyword evidence="6" id="KW-1185">Reference proteome</keyword>
<protein>
    <recommendedName>
        <fullName evidence="7">Nucleolar complex protein 2</fullName>
    </recommendedName>
</protein>
<evidence type="ECO:0008006" key="7">
    <source>
        <dbReference type="Google" id="ProtNLM"/>
    </source>
</evidence>
<evidence type="ECO:0000313" key="6">
    <source>
        <dbReference type="Proteomes" id="UP001342314"/>
    </source>
</evidence>
<reference evidence="5 6" key="1">
    <citation type="submission" date="2021-12" db="EMBL/GenBank/DDBJ databases">
        <title>High titer production of polyol ester of fatty acids by Rhodotorula paludigena BS15 towards product separation-free biomass refinery.</title>
        <authorList>
            <person name="Mano J."/>
            <person name="Ono H."/>
            <person name="Tanaka T."/>
            <person name="Naito K."/>
            <person name="Sushida H."/>
            <person name="Ike M."/>
            <person name="Tokuyasu K."/>
            <person name="Kitaoka M."/>
        </authorList>
    </citation>
    <scope>NUCLEOTIDE SEQUENCE [LARGE SCALE GENOMIC DNA]</scope>
    <source>
        <strain evidence="5 6">BS15</strain>
    </source>
</reference>
<evidence type="ECO:0000256" key="1">
    <source>
        <dbReference type="ARBA" id="ARBA00004123"/>
    </source>
</evidence>